<evidence type="ECO:0000313" key="3">
    <source>
        <dbReference type="EMBL" id="RPA76391.1"/>
    </source>
</evidence>
<gene>
    <name evidence="3" type="ORF">BJ508DRAFT_331167</name>
</gene>
<feature type="compositionally biased region" description="Basic and acidic residues" evidence="1">
    <location>
        <begin position="314"/>
        <end position="327"/>
    </location>
</feature>
<evidence type="ECO:0000256" key="1">
    <source>
        <dbReference type="SAM" id="MobiDB-lite"/>
    </source>
</evidence>
<dbReference type="EMBL" id="ML119745">
    <property type="protein sequence ID" value="RPA76391.1"/>
    <property type="molecule type" value="Genomic_DNA"/>
</dbReference>
<dbReference type="Gene3D" id="3.30.420.10">
    <property type="entry name" value="Ribonuclease H-like superfamily/Ribonuclease H"/>
    <property type="match status" value="1"/>
</dbReference>
<evidence type="ECO:0000313" key="4">
    <source>
        <dbReference type="Proteomes" id="UP000275078"/>
    </source>
</evidence>
<name>A0A3N4HWP3_ASCIM</name>
<dbReference type="InterPro" id="IPR036397">
    <property type="entry name" value="RNaseH_sf"/>
</dbReference>
<protein>
    <recommendedName>
        <fullName evidence="2">Tc1-like transposase DDE domain-containing protein</fullName>
    </recommendedName>
</protein>
<feature type="region of interest" description="Disordered" evidence="1">
    <location>
        <begin position="166"/>
        <end position="189"/>
    </location>
</feature>
<reference evidence="3 4" key="1">
    <citation type="journal article" date="2018" name="Nat. Ecol. Evol.">
        <title>Pezizomycetes genomes reveal the molecular basis of ectomycorrhizal truffle lifestyle.</title>
        <authorList>
            <person name="Murat C."/>
            <person name="Payen T."/>
            <person name="Noel B."/>
            <person name="Kuo A."/>
            <person name="Morin E."/>
            <person name="Chen J."/>
            <person name="Kohler A."/>
            <person name="Krizsan K."/>
            <person name="Balestrini R."/>
            <person name="Da Silva C."/>
            <person name="Montanini B."/>
            <person name="Hainaut M."/>
            <person name="Levati E."/>
            <person name="Barry K.W."/>
            <person name="Belfiori B."/>
            <person name="Cichocki N."/>
            <person name="Clum A."/>
            <person name="Dockter R.B."/>
            <person name="Fauchery L."/>
            <person name="Guy J."/>
            <person name="Iotti M."/>
            <person name="Le Tacon F."/>
            <person name="Lindquist E.A."/>
            <person name="Lipzen A."/>
            <person name="Malagnac F."/>
            <person name="Mello A."/>
            <person name="Molinier V."/>
            <person name="Miyauchi S."/>
            <person name="Poulain J."/>
            <person name="Riccioni C."/>
            <person name="Rubini A."/>
            <person name="Sitrit Y."/>
            <person name="Splivallo R."/>
            <person name="Traeger S."/>
            <person name="Wang M."/>
            <person name="Zifcakova L."/>
            <person name="Wipf D."/>
            <person name="Zambonelli A."/>
            <person name="Paolocci F."/>
            <person name="Nowrousian M."/>
            <person name="Ottonello S."/>
            <person name="Baldrian P."/>
            <person name="Spatafora J.W."/>
            <person name="Henrissat B."/>
            <person name="Nagy L.G."/>
            <person name="Aury J.M."/>
            <person name="Wincker P."/>
            <person name="Grigoriev I.V."/>
            <person name="Bonfante P."/>
            <person name="Martin F.M."/>
        </authorList>
    </citation>
    <scope>NUCLEOTIDE SEQUENCE [LARGE SCALE GENOMIC DNA]</scope>
    <source>
        <strain evidence="3 4">RN42</strain>
    </source>
</reference>
<dbReference type="GO" id="GO:0003676">
    <property type="term" value="F:nucleic acid binding"/>
    <property type="evidence" value="ECO:0007669"/>
    <property type="project" value="InterPro"/>
</dbReference>
<dbReference type="AlphaFoldDB" id="A0A3N4HWP3"/>
<dbReference type="Proteomes" id="UP000275078">
    <property type="component" value="Unassembled WGS sequence"/>
</dbReference>
<keyword evidence="4" id="KW-1185">Reference proteome</keyword>
<proteinExistence type="predicted"/>
<dbReference type="InterPro" id="IPR038717">
    <property type="entry name" value="Tc1-like_DDE_dom"/>
</dbReference>
<dbReference type="STRING" id="1160509.A0A3N4HWP3"/>
<feature type="region of interest" description="Disordered" evidence="1">
    <location>
        <begin position="299"/>
        <end position="336"/>
    </location>
</feature>
<feature type="domain" description="Tc1-like transposase DDE" evidence="2">
    <location>
        <begin position="373"/>
        <end position="457"/>
    </location>
</feature>
<feature type="region of interest" description="Disordered" evidence="1">
    <location>
        <begin position="17"/>
        <end position="39"/>
    </location>
</feature>
<sequence>MPSETCTQKRKALADITEAEALNKRPRASRKTQINTPEIKRKTERREMTTAQRAIIINEALHEVPLKDICNNPLVNRPKSTVSTFIHRAAAQAGTTPSQFNLRNPDLQGKHSELLSDEFLESKPRSGAPYKFTDDDVAVLINECTKDGVQRRKHPFEVYQEIQNAANSESEHPSANKPPLPPASRSTVDRTMDFNGYDRFFPRYKPALDDDHKKRRLAFAIEHRKKTVKGFWRFVLFTDEMAFTQGKPYHRKKVTRQRGKREEWIPECTTSRNGERGTTIPFAGGIAINMKTKGHVFRPEPKEETKRVQAWMEEENRRRHEEADKQQPNRRKNSAPKYVKLERNHANIKRGVDWYRYEKEALIPLYLPAYKELDDEAKKHGKRAVLMEDGAETHHVRHHDEYHDEYNVVRMGKYADVNYIKEKRRKRYRFDWPPYSPDINPIEHVWEWMKDWIDKMEPHRPKTVEEARNALYAAWDAVPFAIINKFIENIPHILEKIIEHEGGNDYHG</sequence>
<evidence type="ECO:0000259" key="2">
    <source>
        <dbReference type="Pfam" id="PF13358"/>
    </source>
</evidence>
<dbReference type="Pfam" id="PF13358">
    <property type="entry name" value="DDE_3"/>
    <property type="match status" value="1"/>
</dbReference>
<organism evidence="3 4">
    <name type="scientific">Ascobolus immersus RN42</name>
    <dbReference type="NCBI Taxonomy" id="1160509"/>
    <lineage>
        <taxon>Eukaryota</taxon>
        <taxon>Fungi</taxon>
        <taxon>Dikarya</taxon>
        <taxon>Ascomycota</taxon>
        <taxon>Pezizomycotina</taxon>
        <taxon>Pezizomycetes</taxon>
        <taxon>Pezizales</taxon>
        <taxon>Ascobolaceae</taxon>
        <taxon>Ascobolus</taxon>
    </lineage>
</organism>
<accession>A0A3N4HWP3</accession>
<dbReference type="OrthoDB" id="5410741at2759"/>